<comment type="caution">
    <text evidence="1">The sequence shown here is derived from an EMBL/GenBank/DDBJ whole genome shotgun (WGS) entry which is preliminary data.</text>
</comment>
<protein>
    <recommendedName>
        <fullName evidence="3">DUF1802 domain-containing protein</fullName>
    </recommendedName>
</protein>
<name>A0A2W4X3Q0_9CYAN</name>
<gene>
    <name evidence="1" type="ORF">DCF15_16195</name>
</gene>
<dbReference type="InterPro" id="IPR008307">
    <property type="entry name" value="UCP018957"/>
</dbReference>
<dbReference type="AlphaFoldDB" id="A0A2W4X3Q0"/>
<evidence type="ECO:0000313" key="2">
    <source>
        <dbReference type="Proteomes" id="UP000249794"/>
    </source>
</evidence>
<dbReference type="EMBL" id="QBMP01000196">
    <property type="protein sequence ID" value="PZO50137.1"/>
    <property type="molecule type" value="Genomic_DNA"/>
</dbReference>
<organism evidence="1 2">
    <name type="scientific">Phormidesmis priestleyi</name>
    <dbReference type="NCBI Taxonomy" id="268141"/>
    <lineage>
        <taxon>Bacteria</taxon>
        <taxon>Bacillati</taxon>
        <taxon>Cyanobacteriota</taxon>
        <taxon>Cyanophyceae</taxon>
        <taxon>Leptolyngbyales</taxon>
        <taxon>Leptolyngbyaceae</taxon>
        <taxon>Phormidesmis</taxon>
    </lineage>
</organism>
<proteinExistence type="predicted"/>
<accession>A0A2W4X3Q0</accession>
<sequence length="177" mass="19929">MLITTALKEWSVAIDALANGETMVLLRKGGIKEQQGKFVAQAKQVLLFPTFEHQQRDLLKPDYQAAVYPVEPGWHPQAITLKAWADITHIFLTDEADKVTALSAFHIWQPQLAQSRLKWKPKQPLYVLALRVYRLAGPVRVPWQAAYGGCRSWIELEPGIEVDTEVGSREKEAAIAT</sequence>
<dbReference type="Proteomes" id="UP000249794">
    <property type="component" value="Unassembled WGS sequence"/>
</dbReference>
<reference evidence="2" key="1">
    <citation type="submission" date="2018-04" db="EMBL/GenBank/DDBJ databases">
        <authorList>
            <person name="Cornet L."/>
        </authorList>
    </citation>
    <scope>NUCLEOTIDE SEQUENCE [LARGE SCALE GENOMIC DNA]</scope>
</reference>
<evidence type="ECO:0000313" key="1">
    <source>
        <dbReference type="EMBL" id="PZO50137.1"/>
    </source>
</evidence>
<dbReference type="InterPro" id="IPR014923">
    <property type="entry name" value="DUF1802"/>
</dbReference>
<dbReference type="PIRSF" id="PIRSF018957">
    <property type="entry name" value="UCP018957"/>
    <property type="match status" value="1"/>
</dbReference>
<evidence type="ECO:0008006" key="3">
    <source>
        <dbReference type="Google" id="ProtNLM"/>
    </source>
</evidence>
<reference evidence="1 2" key="2">
    <citation type="submission" date="2018-06" db="EMBL/GenBank/DDBJ databases">
        <title>Metagenomic assembly of (sub)arctic Cyanobacteria and their associated microbiome from non-axenic cultures.</title>
        <authorList>
            <person name="Baurain D."/>
        </authorList>
    </citation>
    <scope>NUCLEOTIDE SEQUENCE [LARGE SCALE GENOMIC DNA]</scope>
    <source>
        <strain evidence="1">ULC027bin1</strain>
    </source>
</reference>
<dbReference type="Pfam" id="PF08819">
    <property type="entry name" value="DUF1802"/>
    <property type="match status" value="1"/>
</dbReference>
<feature type="non-terminal residue" evidence="1">
    <location>
        <position position="177"/>
    </location>
</feature>